<dbReference type="RefSeq" id="YP_010977218.1">
    <property type="nucleotide sequence ID" value="NC_084115.1"/>
</dbReference>
<dbReference type="GO" id="GO:0046933">
    <property type="term" value="F:proton-transporting ATP synthase activity, rotational mechanism"/>
    <property type="evidence" value="ECO:0007669"/>
    <property type="project" value="TreeGrafter"/>
</dbReference>
<evidence type="ECO:0000256" key="10">
    <source>
        <dbReference type="ARBA" id="ARBA00023310"/>
    </source>
</evidence>
<dbReference type="Gene3D" id="1.20.120.220">
    <property type="entry name" value="ATP synthase, F0 complex, subunit A"/>
    <property type="match status" value="1"/>
</dbReference>
<evidence type="ECO:0000256" key="6">
    <source>
        <dbReference type="ARBA" id="ARBA00022781"/>
    </source>
</evidence>
<dbReference type="GO" id="GO:0005743">
    <property type="term" value="C:mitochondrial inner membrane"/>
    <property type="evidence" value="ECO:0007669"/>
    <property type="project" value="UniProtKB-SubCell"/>
</dbReference>
<keyword evidence="5 12" id="KW-0812">Transmembrane</keyword>
<keyword evidence="7 12" id="KW-1133">Transmembrane helix</keyword>
<accession>A0AA96WNV4</accession>
<feature type="transmembrane region" description="Helical" evidence="12">
    <location>
        <begin position="168"/>
        <end position="193"/>
    </location>
</feature>
<organism evidence="13">
    <name type="scientific">Siboglinum plumosum</name>
    <dbReference type="NCBI Taxonomy" id="3080496"/>
    <lineage>
        <taxon>Eukaryota</taxon>
        <taxon>Metazoa</taxon>
        <taxon>Spiralia</taxon>
        <taxon>Lophotrochozoa</taxon>
        <taxon>Annelida</taxon>
        <taxon>Polychaeta</taxon>
        <taxon>Sedentaria</taxon>
        <taxon>Canalipalpata</taxon>
        <taxon>Sabellida</taxon>
        <taxon>Siboglinidae</taxon>
        <taxon>Siboglinum</taxon>
    </lineage>
</organism>
<dbReference type="CDD" id="cd00310">
    <property type="entry name" value="ATP-synt_Fo_a_6"/>
    <property type="match status" value="1"/>
</dbReference>
<keyword evidence="13" id="KW-0496">Mitochondrion</keyword>
<dbReference type="InterPro" id="IPR045083">
    <property type="entry name" value="ATP_synth_F0_asu_bact/mt"/>
</dbReference>
<dbReference type="EMBL" id="OR551480">
    <property type="protein sequence ID" value="WNZ34605.1"/>
    <property type="molecule type" value="Genomic_DNA"/>
</dbReference>
<comment type="subcellular location">
    <subcellularLocation>
        <location evidence="1">Membrane</location>
        <topology evidence="1">Multi-pass membrane protein</topology>
    </subcellularLocation>
    <subcellularLocation>
        <location evidence="11">Mitochondrion inner membrane</location>
        <topology evidence="11">Multi-pass membrane protein</topology>
    </subcellularLocation>
</comment>
<dbReference type="GO" id="GO:0045259">
    <property type="term" value="C:proton-transporting ATP synthase complex"/>
    <property type="evidence" value="ECO:0007669"/>
    <property type="project" value="UniProtKB-KW"/>
</dbReference>
<sequence>MMPDIFSSFDQNIFFSPDKVWLLIFLIPLFFFTSLWINLSFFWKMTFTILLSMFNQASLTQMKVLKSFNLMMASLFFLLICLNLLGLTPYMFSISSHLIFSLTLSIPLWLSLLISSFSLSSKKSAAHLLPSGAPSWLNPFLVTIETTSILVRPLTLAFRLAANMSAGHIILILVSSYLASNMFMFHFSFFFLLMIQMSYFLFEIAISLIQAFIFCLLLTLYSNDHAS</sequence>
<geneLocation type="mitochondrion" evidence="13"/>
<dbReference type="InterPro" id="IPR035908">
    <property type="entry name" value="F0_ATP_A_sf"/>
</dbReference>
<dbReference type="PRINTS" id="PR00123">
    <property type="entry name" value="ATPASEA"/>
</dbReference>
<keyword evidence="10" id="KW-0066">ATP synthesis</keyword>
<feature type="transmembrane region" description="Helical" evidence="12">
    <location>
        <begin position="20"/>
        <end position="43"/>
    </location>
</feature>
<dbReference type="InterPro" id="IPR000568">
    <property type="entry name" value="ATP_synth_F0_asu"/>
</dbReference>
<keyword evidence="4" id="KW-0138">CF(0)</keyword>
<dbReference type="Pfam" id="PF00119">
    <property type="entry name" value="ATP-synt_A"/>
    <property type="match status" value="1"/>
</dbReference>
<evidence type="ECO:0000256" key="1">
    <source>
        <dbReference type="ARBA" id="ARBA00004141"/>
    </source>
</evidence>
<evidence type="ECO:0000256" key="2">
    <source>
        <dbReference type="ARBA" id="ARBA00006810"/>
    </source>
</evidence>
<dbReference type="InterPro" id="IPR023011">
    <property type="entry name" value="ATP_synth_F0_asu_AS"/>
</dbReference>
<dbReference type="GeneID" id="86116649"/>
<evidence type="ECO:0000256" key="11">
    <source>
        <dbReference type="RuleBase" id="RU004450"/>
    </source>
</evidence>
<evidence type="ECO:0000256" key="5">
    <source>
        <dbReference type="ARBA" id="ARBA00022692"/>
    </source>
</evidence>
<dbReference type="SUPFAM" id="SSF81336">
    <property type="entry name" value="F1F0 ATP synthase subunit A"/>
    <property type="match status" value="1"/>
</dbReference>
<evidence type="ECO:0000256" key="7">
    <source>
        <dbReference type="ARBA" id="ARBA00022989"/>
    </source>
</evidence>
<comment type="similarity">
    <text evidence="2">Belongs to the ATPase A chain family.</text>
</comment>
<name>A0AA96WNV4_9ANNE</name>
<dbReference type="NCBIfam" id="TIGR01131">
    <property type="entry name" value="ATP_synt_6_or_A"/>
    <property type="match status" value="1"/>
</dbReference>
<evidence type="ECO:0000256" key="12">
    <source>
        <dbReference type="SAM" id="Phobius"/>
    </source>
</evidence>
<proteinExistence type="inferred from homology"/>
<feature type="transmembrane region" description="Helical" evidence="12">
    <location>
        <begin position="64"/>
        <end position="86"/>
    </location>
</feature>
<evidence type="ECO:0000256" key="4">
    <source>
        <dbReference type="ARBA" id="ARBA00022547"/>
    </source>
</evidence>
<protein>
    <recommendedName>
        <fullName evidence="11">ATP synthase subunit a</fullName>
    </recommendedName>
</protein>
<dbReference type="AlphaFoldDB" id="A0AA96WNV4"/>
<evidence type="ECO:0000256" key="9">
    <source>
        <dbReference type="ARBA" id="ARBA00023136"/>
    </source>
</evidence>
<reference evidence="13" key="1">
    <citation type="submission" date="2023-09" db="EMBL/GenBank/DDBJ databases">
        <title>Complete mitochondrial genome of Siboglinum plumosum (Annelida: Siboglinidae) and its phylogenetic analysis.</title>
        <authorList>
            <person name="Starunov V.V."/>
        </authorList>
    </citation>
    <scope>NUCLEOTIDE SEQUENCE</scope>
</reference>
<keyword evidence="9 12" id="KW-0472">Membrane</keyword>
<evidence type="ECO:0000256" key="3">
    <source>
        <dbReference type="ARBA" id="ARBA00022448"/>
    </source>
</evidence>
<feature type="transmembrane region" description="Helical" evidence="12">
    <location>
        <begin position="98"/>
        <end position="119"/>
    </location>
</feature>
<gene>
    <name evidence="13" type="primary">atp6</name>
</gene>
<feature type="transmembrane region" description="Helical" evidence="12">
    <location>
        <begin position="200"/>
        <end position="221"/>
    </location>
</feature>
<dbReference type="PROSITE" id="PS00449">
    <property type="entry name" value="ATPASE_A"/>
    <property type="match status" value="1"/>
</dbReference>
<evidence type="ECO:0000256" key="8">
    <source>
        <dbReference type="ARBA" id="ARBA00023065"/>
    </source>
</evidence>
<keyword evidence="3" id="KW-0813">Transport</keyword>
<keyword evidence="8" id="KW-0406">Ion transport</keyword>
<evidence type="ECO:0000313" key="13">
    <source>
        <dbReference type="EMBL" id="WNZ34605.1"/>
    </source>
</evidence>
<dbReference type="PANTHER" id="PTHR11410">
    <property type="entry name" value="ATP SYNTHASE SUBUNIT A"/>
    <property type="match status" value="1"/>
</dbReference>
<dbReference type="PANTHER" id="PTHR11410:SF0">
    <property type="entry name" value="ATP SYNTHASE SUBUNIT A"/>
    <property type="match status" value="1"/>
</dbReference>
<keyword evidence="6" id="KW-0375">Hydrogen ion transport</keyword>